<keyword evidence="2" id="KW-1185">Reference proteome</keyword>
<proteinExistence type="predicted"/>
<name>A0A0E0C6N3_9ORYZ</name>
<dbReference type="InterPro" id="IPR027443">
    <property type="entry name" value="IPNS-like_sf"/>
</dbReference>
<dbReference type="SUPFAM" id="SSF51197">
    <property type="entry name" value="Clavaminate synthase-like"/>
    <property type="match status" value="1"/>
</dbReference>
<dbReference type="STRING" id="40149.A0A0E0C6N3"/>
<evidence type="ECO:0000313" key="2">
    <source>
        <dbReference type="Proteomes" id="UP000008021"/>
    </source>
</evidence>
<dbReference type="Proteomes" id="UP000008021">
    <property type="component" value="Chromosome 1"/>
</dbReference>
<dbReference type="EnsemblPlants" id="OMERI01G25650.1">
    <property type="protein sequence ID" value="OMERI01G25650.1"/>
    <property type="gene ID" value="OMERI01G25650"/>
</dbReference>
<accession>A0A0E0C6N3</accession>
<sequence>MSIVTFYSPSYEADLGPMPELLTDEEPCRFRRYTHEEYIVHYITSKLQGKKSLEFAKI</sequence>
<dbReference type="Gramene" id="OMERI01G25650.1">
    <property type="protein sequence ID" value="OMERI01G25650.1"/>
    <property type="gene ID" value="OMERI01G25650"/>
</dbReference>
<dbReference type="Gene3D" id="2.60.120.330">
    <property type="entry name" value="B-lactam Antibiotic, Isopenicillin N Synthase, Chain"/>
    <property type="match status" value="1"/>
</dbReference>
<evidence type="ECO:0000313" key="1">
    <source>
        <dbReference type="EnsemblPlants" id="OMERI01G25650.1"/>
    </source>
</evidence>
<reference evidence="1" key="2">
    <citation type="submission" date="2018-05" db="EMBL/GenBank/DDBJ databases">
        <title>OmerRS3 (Oryza meridionalis Reference Sequence Version 3).</title>
        <authorList>
            <person name="Zhang J."/>
            <person name="Kudrna D."/>
            <person name="Lee S."/>
            <person name="Talag J."/>
            <person name="Welchert J."/>
            <person name="Wing R.A."/>
        </authorList>
    </citation>
    <scope>NUCLEOTIDE SEQUENCE [LARGE SCALE GENOMIC DNA]</scope>
    <source>
        <strain evidence="1">cv. OR44</strain>
    </source>
</reference>
<organism evidence="1">
    <name type="scientific">Oryza meridionalis</name>
    <dbReference type="NCBI Taxonomy" id="40149"/>
    <lineage>
        <taxon>Eukaryota</taxon>
        <taxon>Viridiplantae</taxon>
        <taxon>Streptophyta</taxon>
        <taxon>Embryophyta</taxon>
        <taxon>Tracheophyta</taxon>
        <taxon>Spermatophyta</taxon>
        <taxon>Magnoliopsida</taxon>
        <taxon>Liliopsida</taxon>
        <taxon>Poales</taxon>
        <taxon>Poaceae</taxon>
        <taxon>BOP clade</taxon>
        <taxon>Oryzoideae</taxon>
        <taxon>Oryzeae</taxon>
        <taxon>Oryzinae</taxon>
        <taxon>Oryza</taxon>
    </lineage>
</organism>
<dbReference type="HOGENOM" id="CLU_2982399_0_0_1"/>
<reference evidence="1" key="1">
    <citation type="submission" date="2015-04" db="UniProtKB">
        <authorList>
            <consortium name="EnsemblPlants"/>
        </authorList>
    </citation>
    <scope>IDENTIFICATION</scope>
</reference>
<protein>
    <submittedName>
        <fullName evidence="1">Uncharacterized protein</fullName>
    </submittedName>
</protein>
<dbReference type="AlphaFoldDB" id="A0A0E0C6N3"/>